<name>A0A0L8V4A3_9BACT</name>
<keyword evidence="3" id="KW-1185">Reference proteome</keyword>
<dbReference type="Proteomes" id="UP000036958">
    <property type="component" value="Unassembled WGS sequence"/>
</dbReference>
<evidence type="ECO:0000313" key="2">
    <source>
        <dbReference type="EMBL" id="KOH43057.1"/>
    </source>
</evidence>
<dbReference type="GO" id="GO:0003824">
    <property type="term" value="F:catalytic activity"/>
    <property type="evidence" value="ECO:0007669"/>
    <property type="project" value="InterPro"/>
</dbReference>
<dbReference type="PATRIC" id="fig|1409788.3.peg.4234"/>
<dbReference type="InterPro" id="IPR036691">
    <property type="entry name" value="Endo/exonu/phosph_ase_sf"/>
</dbReference>
<organism evidence="2 3">
    <name type="scientific">Sunxiuqinia dokdonensis</name>
    <dbReference type="NCBI Taxonomy" id="1409788"/>
    <lineage>
        <taxon>Bacteria</taxon>
        <taxon>Pseudomonadati</taxon>
        <taxon>Bacteroidota</taxon>
        <taxon>Bacteroidia</taxon>
        <taxon>Marinilabiliales</taxon>
        <taxon>Prolixibacteraceae</taxon>
        <taxon>Sunxiuqinia</taxon>
    </lineage>
</organism>
<sequence length="341" mass="39009">MFLSRKFSSFFLILVFTQSSLLGQSEKHQPIHILFYNVENLFDTQDDPASLDEEFLPDGDRRWNDFRFYQKLKQLSKVILSSAGFEPPEIIGLCEVENRFVLEKLLDATPLKGQAYAIVHKDSPDERGIDVALLYRTDRLVPLSYQYIPVLNERSEVESTREILHATFLLPGEDTLHVFFNHWPSRYGGQTESEPKRMQAARALKKAISEVRADYPSAKIVIMGDLNDQPQNRSLTEGLEAVAADDANVDGELVNLSAEWQQGTIKYRQTWTVFDQIIVSDHLLKGEGWHTRPENAAPVSLPFLLEPDAKFKGQKLKRTYVGFKYHGGFSDHLPVLLKLER</sequence>
<feature type="domain" description="Endonuclease/exonuclease/phosphatase" evidence="1">
    <location>
        <begin position="33"/>
        <end position="341"/>
    </location>
</feature>
<proteinExistence type="predicted"/>
<dbReference type="PANTHER" id="PTHR42834">
    <property type="entry name" value="ENDONUCLEASE/EXONUCLEASE/PHOSPHATASE FAMILY PROTEIN (AFU_ORTHOLOGUE AFUA_3G09210)"/>
    <property type="match status" value="1"/>
</dbReference>
<dbReference type="Gene3D" id="3.60.10.10">
    <property type="entry name" value="Endonuclease/exonuclease/phosphatase"/>
    <property type="match status" value="1"/>
</dbReference>
<reference evidence="3" key="1">
    <citation type="submission" date="2015-07" db="EMBL/GenBank/DDBJ databases">
        <title>Genome sequencing of Sunxiuqinia dokdonensis strain SK.</title>
        <authorList>
            <person name="Ahn S."/>
            <person name="Kim B.-C."/>
        </authorList>
    </citation>
    <scope>NUCLEOTIDE SEQUENCE [LARGE SCALE GENOMIC DNA]</scope>
    <source>
        <strain evidence="3">SK</strain>
    </source>
</reference>
<dbReference type="SUPFAM" id="SSF56219">
    <property type="entry name" value="DNase I-like"/>
    <property type="match status" value="1"/>
</dbReference>
<dbReference type="PANTHER" id="PTHR42834:SF1">
    <property type="entry name" value="ENDONUCLEASE_EXONUCLEASE_PHOSPHATASE FAMILY PROTEIN (AFU_ORTHOLOGUE AFUA_3G09210)"/>
    <property type="match status" value="1"/>
</dbReference>
<accession>A0A0L8V4A3</accession>
<dbReference type="InterPro" id="IPR005135">
    <property type="entry name" value="Endo/exonuclease/phosphatase"/>
</dbReference>
<dbReference type="STRING" id="1409788.NC99_41440"/>
<protein>
    <recommendedName>
        <fullName evidence="1">Endonuclease/exonuclease/phosphatase domain-containing protein</fullName>
    </recommendedName>
</protein>
<dbReference type="OrthoDB" id="9802724at2"/>
<gene>
    <name evidence="2" type="ORF">NC99_41440</name>
</gene>
<evidence type="ECO:0000259" key="1">
    <source>
        <dbReference type="Pfam" id="PF19580"/>
    </source>
</evidence>
<dbReference type="Pfam" id="PF19580">
    <property type="entry name" value="Exo_endo_phos_3"/>
    <property type="match status" value="1"/>
</dbReference>
<comment type="caution">
    <text evidence="2">The sequence shown here is derived from an EMBL/GenBank/DDBJ whole genome shotgun (WGS) entry which is preliminary data.</text>
</comment>
<dbReference type="EMBL" id="LGIA01000203">
    <property type="protein sequence ID" value="KOH43057.1"/>
    <property type="molecule type" value="Genomic_DNA"/>
</dbReference>
<evidence type="ECO:0000313" key="3">
    <source>
        <dbReference type="Proteomes" id="UP000036958"/>
    </source>
</evidence>
<dbReference type="RefSeq" id="WP_053187678.1">
    <property type="nucleotide sequence ID" value="NZ_LGIA01000203.1"/>
</dbReference>
<dbReference type="AlphaFoldDB" id="A0A0L8V4A3"/>